<dbReference type="InterPro" id="IPR011659">
    <property type="entry name" value="WD40"/>
</dbReference>
<dbReference type="PROSITE" id="PS50005">
    <property type="entry name" value="TPR"/>
    <property type="match status" value="2"/>
</dbReference>
<dbReference type="InterPro" id="IPR006690">
    <property type="entry name" value="OMPA-like_CS"/>
</dbReference>
<comment type="subcellular location">
    <subcellularLocation>
        <location evidence="1">Cell outer membrane</location>
    </subcellularLocation>
</comment>
<protein>
    <submittedName>
        <fullName evidence="8">OmpA family protein</fullName>
    </submittedName>
</protein>
<dbReference type="InterPro" id="IPR050330">
    <property type="entry name" value="Bact_OuterMem_StrucFunc"/>
</dbReference>
<dbReference type="InterPro" id="IPR011042">
    <property type="entry name" value="6-blade_b-propeller_TolB-like"/>
</dbReference>
<dbReference type="PROSITE" id="PS01068">
    <property type="entry name" value="OMPA_1"/>
    <property type="match status" value="1"/>
</dbReference>
<evidence type="ECO:0000256" key="5">
    <source>
        <dbReference type="PROSITE-ProRule" id="PRU00473"/>
    </source>
</evidence>
<feature type="domain" description="OmpA-like" evidence="7">
    <location>
        <begin position="515"/>
        <end position="631"/>
    </location>
</feature>
<keyword evidence="4" id="KW-0802">TPR repeat</keyword>
<sequence>MKWTLLLVVFLTNCWVQPAFAQQPSSVKKAQQAYVEAGKSIALKQWPKAITALQKAIEADPTFATAYQQLGDIYRRTEQYEEAVVCYEKVLEIAPGLTALTHFGLGESLLFTGKYQQAQQQLEQYKKINPQAVSTNKLLDKYLVDCHFALTQPLPGPSLLQRLNSHINTEKDEYYPKLTADNAHIIFTRKENNQENFYESQWSEAGWGAARKLPEPVNTEKYNEGAHCISPDGKYLFFTGCNRPDGLGSCDLYVSKLENGQWSQPFNLGPGINTKGWESQPAISADGKTLYFVSNRPGGQGGYDIWKSDLQAAGQWSKPQNLGPRINSPFDEGAPYLHADNKTLYFSSNGWPGFGKNDIFKSTLNDKGQWSEPENMGAGINNYLDQRSFHISLDGSIAHLASQDSLRQWDIFSIELPTEKRPPAVAYIAGTVFDKNSKQPIQAQVSVTNTQTKKLVFEKNSDLHDGQFIAVLPVGSNYAVHIQKQGYLFDSKQYAMDQPDFANKRYTDSIYLEPIQRGAISTLRNIYFDSDKYDLLPNSESELLLLYSFLKSNPSLRIELAGHTDNTGNKEANMQLSENRAKAVADYLKSKGIAANRLLIKGYGDTQPVATNDTEEGKQLNRRTTFSILSF</sequence>
<evidence type="ECO:0000259" key="7">
    <source>
        <dbReference type="PROSITE" id="PS51123"/>
    </source>
</evidence>
<dbReference type="PANTHER" id="PTHR30329">
    <property type="entry name" value="STATOR ELEMENT OF FLAGELLAR MOTOR COMPLEX"/>
    <property type="match status" value="1"/>
</dbReference>
<dbReference type="Pfam" id="PF13424">
    <property type="entry name" value="TPR_12"/>
    <property type="match status" value="1"/>
</dbReference>
<dbReference type="Gene3D" id="3.30.1330.60">
    <property type="entry name" value="OmpA-like domain"/>
    <property type="match status" value="1"/>
</dbReference>
<evidence type="ECO:0000256" key="3">
    <source>
        <dbReference type="ARBA" id="ARBA00023237"/>
    </source>
</evidence>
<evidence type="ECO:0000256" key="1">
    <source>
        <dbReference type="ARBA" id="ARBA00004442"/>
    </source>
</evidence>
<feature type="repeat" description="TPR" evidence="4">
    <location>
        <begin position="64"/>
        <end position="97"/>
    </location>
</feature>
<dbReference type="InterPro" id="IPR036737">
    <property type="entry name" value="OmpA-like_sf"/>
</dbReference>
<dbReference type="PROSITE" id="PS50293">
    <property type="entry name" value="TPR_REGION"/>
    <property type="match status" value="1"/>
</dbReference>
<feature type="repeat" description="TPR" evidence="4">
    <location>
        <begin position="99"/>
        <end position="132"/>
    </location>
</feature>
<keyword evidence="3" id="KW-0998">Cell outer membrane</keyword>
<feature type="signal peptide" evidence="6">
    <location>
        <begin position="1"/>
        <end position="21"/>
    </location>
</feature>
<keyword evidence="9" id="KW-1185">Reference proteome</keyword>
<proteinExistence type="predicted"/>
<dbReference type="PANTHER" id="PTHR30329:SF21">
    <property type="entry name" value="LIPOPROTEIN YIAD-RELATED"/>
    <property type="match status" value="1"/>
</dbReference>
<dbReference type="PRINTS" id="PR01021">
    <property type="entry name" value="OMPADOMAIN"/>
</dbReference>
<evidence type="ECO:0000256" key="6">
    <source>
        <dbReference type="SAM" id="SignalP"/>
    </source>
</evidence>
<dbReference type="PROSITE" id="PS51123">
    <property type="entry name" value="OMPA_2"/>
    <property type="match status" value="1"/>
</dbReference>
<evidence type="ECO:0000256" key="2">
    <source>
        <dbReference type="ARBA" id="ARBA00023136"/>
    </source>
</evidence>
<keyword evidence="6" id="KW-0732">Signal</keyword>
<dbReference type="GO" id="GO:0009279">
    <property type="term" value="C:cell outer membrane"/>
    <property type="evidence" value="ECO:0007669"/>
    <property type="project" value="UniProtKB-SubCell"/>
</dbReference>
<dbReference type="InterPro" id="IPR011990">
    <property type="entry name" value="TPR-like_helical_dom_sf"/>
</dbReference>
<dbReference type="Proteomes" id="UP000435036">
    <property type="component" value="Unassembled WGS sequence"/>
</dbReference>
<dbReference type="AlphaFoldDB" id="A0A6N8L1E9"/>
<name>A0A6N8L1E9_9SPHI</name>
<dbReference type="Gene3D" id="2.60.40.1120">
    <property type="entry name" value="Carboxypeptidase-like, regulatory domain"/>
    <property type="match status" value="1"/>
</dbReference>
<keyword evidence="2 5" id="KW-0472">Membrane</keyword>
<evidence type="ECO:0000313" key="8">
    <source>
        <dbReference type="EMBL" id="MVZ62839.1"/>
    </source>
</evidence>
<accession>A0A6N8L1E9</accession>
<dbReference type="Pfam" id="PF00691">
    <property type="entry name" value="OmpA"/>
    <property type="match status" value="1"/>
</dbReference>
<dbReference type="SUPFAM" id="SSF48452">
    <property type="entry name" value="TPR-like"/>
    <property type="match status" value="1"/>
</dbReference>
<dbReference type="InterPro" id="IPR019734">
    <property type="entry name" value="TPR_rpt"/>
</dbReference>
<dbReference type="OrthoDB" id="9809364at2"/>
<dbReference type="SUPFAM" id="SSF103088">
    <property type="entry name" value="OmpA-like"/>
    <property type="match status" value="1"/>
</dbReference>
<feature type="chain" id="PRO_5026912607" evidence="6">
    <location>
        <begin position="22"/>
        <end position="631"/>
    </location>
</feature>
<dbReference type="Gene3D" id="1.25.40.10">
    <property type="entry name" value="Tetratricopeptide repeat domain"/>
    <property type="match status" value="1"/>
</dbReference>
<reference evidence="8 9" key="1">
    <citation type="submission" date="2019-12" db="EMBL/GenBank/DDBJ databases">
        <authorList>
            <person name="Dong K."/>
        </authorList>
    </citation>
    <scope>NUCLEOTIDE SEQUENCE [LARGE SCALE GENOMIC DNA]</scope>
    <source>
        <strain evidence="8 9">JCM 31225</strain>
    </source>
</reference>
<gene>
    <name evidence="8" type="ORF">GQF63_12465</name>
</gene>
<organism evidence="8 9">
    <name type="scientific">Sphingobacterium humi</name>
    <dbReference type="NCBI Taxonomy" id="1796905"/>
    <lineage>
        <taxon>Bacteria</taxon>
        <taxon>Pseudomonadati</taxon>
        <taxon>Bacteroidota</taxon>
        <taxon>Sphingobacteriia</taxon>
        <taxon>Sphingobacteriales</taxon>
        <taxon>Sphingobacteriaceae</taxon>
        <taxon>Sphingobacterium</taxon>
    </lineage>
</organism>
<dbReference type="Gene3D" id="2.120.10.30">
    <property type="entry name" value="TolB, C-terminal domain"/>
    <property type="match status" value="1"/>
</dbReference>
<comment type="caution">
    <text evidence="8">The sequence shown here is derived from an EMBL/GenBank/DDBJ whole genome shotgun (WGS) entry which is preliminary data.</text>
</comment>
<dbReference type="SMART" id="SM00028">
    <property type="entry name" value="TPR"/>
    <property type="match status" value="3"/>
</dbReference>
<dbReference type="InterPro" id="IPR006665">
    <property type="entry name" value="OmpA-like"/>
</dbReference>
<dbReference type="EMBL" id="WSQA01000009">
    <property type="protein sequence ID" value="MVZ62839.1"/>
    <property type="molecule type" value="Genomic_DNA"/>
</dbReference>
<evidence type="ECO:0000313" key="9">
    <source>
        <dbReference type="Proteomes" id="UP000435036"/>
    </source>
</evidence>
<dbReference type="SUPFAM" id="SSF82171">
    <property type="entry name" value="DPP6 N-terminal domain-like"/>
    <property type="match status" value="1"/>
</dbReference>
<dbReference type="InterPro" id="IPR006664">
    <property type="entry name" value="OMP_bac"/>
</dbReference>
<dbReference type="CDD" id="cd07185">
    <property type="entry name" value="OmpA_C-like"/>
    <property type="match status" value="1"/>
</dbReference>
<dbReference type="Pfam" id="PF07676">
    <property type="entry name" value="PD40"/>
    <property type="match status" value="3"/>
</dbReference>
<evidence type="ECO:0000256" key="4">
    <source>
        <dbReference type="PROSITE-ProRule" id="PRU00339"/>
    </source>
</evidence>